<dbReference type="GO" id="GO:0046685">
    <property type="term" value="P:response to arsenic-containing substance"/>
    <property type="evidence" value="ECO:0007669"/>
    <property type="project" value="UniProtKB-KW"/>
</dbReference>
<organism evidence="3">
    <name type="scientific">uncultured Chthoniobacterales bacterium</name>
    <dbReference type="NCBI Taxonomy" id="1836801"/>
    <lineage>
        <taxon>Bacteria</taxon>
        <taxon>Pseudomonadati</taxon>
        <taxon>Verrucomicrobiota</taxon>
        <taxon>Spartobacteria</taxon>
        <taxon>Chthoniobacterales</taxon>
        <taxon>environmental samples</taxon>
    </lineage>
</organism>
<dbReference type="SUPFAM" id="SSF52788">
    <property type="entry name" value="Phosphotyrosine protein phosphatases I"/>
    <property type="match status" value="1"/>
</dbReference>
<dbReference type="PANTHER" id="PTHR43428:SF1">
    <property type="entry name" value="ARSENATE REDUCTASE"/>
    <property type="match status" value="1"/>
</dbReference>
<protein>
    <submittedName>
        <fullName evidence="3">Arsenate reductase thioredoxin-coupled</fullName>
        <ecNumber evidence="3">1.20.4.4</ecNumber>
    </submittedName>
</protein>
<dbReference type="SMART" id="SM00226">
    <property type="entry name" value="LMWPc"/>
    <property type="match status" value="1"/>
</dbReference>
<dbReference type="InterPro" id="IPR023485">
    <property type="entry name" value="Ptyr_pPase"/>
</dbReference>
<accession>A0A6J4IUK6</accession>
<gene>
    <name evidence="3" type="ORF">AVDCRST_MAG42-2659</name>
</gene>
<dbReference type="AlphaFoldDB" id="A0A6J4IUK6"/>
<evidence type="ECO:0000313" key="3">
    <source>
        <dbReference type="EMBL" id="CAA9259967.1"/>
    </source>
</evidence>
<dbReference type="InterPro" id="IPR036196">
    <property type="entry name" value="Ptyr_pPase_sf"/>
</dbReference>
<dbReference type="CDD" id="cd16345">
    <property type="entry name" value="LMWP_ArsC"/>
    <property type="match status" value="1"/>
</dbReference>
<dbReference type="EMBL" id="CADCTA010000094">
    <property type="protein sequence ID" value="CAA9259967.1"/>
    <property type="molecule type" value="Genomic_DNA"/>
</dbReference>
<keyword evidence="1" id="KW-0059">Arsenical resistance</keyword>
<proteinExistence type="predicted"/>
<evidence type="ECO:0000259" key="2">
    <source>
        <dbReference type="SMART" id="SM00226"/>
    </source>
</evidence>
<dbReference type="PANTHER" id="PTHR43428">
    <property type="entry name" value="ARSENATE REDUCTASE"/>
    <property type="match status" value="1"/>
</dbReference>
<dbReference type="EC" id="1.20.4.4" evidence="3"/>
<dbReference type="Gene3D" id="3.40.50.2300">
    <property type="match status" value="1"/>
</dbReference>
<reference evidence="3" key="1">
    <citation type="submission" date="2020-02" db="EMBL/GenBank/DDBJ databases">
        <authorList>
            <person name="Meier V. D."/>
        </authorList>
    </citation>
    <scope>NUCLEOTIDE SEQUENCE</scope>
    <source>
        <strain evidence="3">AVDCRST_MAG42</strain>
    </source>
</reference>
<feature type="domain" description="Phosphotyrosine protein phosphatase I" evidence="2">
    <location>
        <begin position="4"/>
        <end position="141"/>
    </location>
</feature>
<sequence length="152" mass="16425">MNKCNVLFICVHNSARSRIAEGLLNARCGDFFAAQSAGLEKGRGVNPLAAEVMSEVGIDISGKPSQEVFDVYKSGQLFAYVITVCSESEAAGCPIFPGPAKRLHWPFADPSSFTGTWEEKLEQTREVRATIAAQIEEWCAEVCVEEAAPAPV</sequence>
<dbReference type="GO" id="GO:0030612">
    <property type="term" value="F:arsenate reductase (thioredoxin) activity"/>
    <property type="evidence" value="ECO:0007669"/>
    <property type="project" value="UniProtKB-EC"/>
</dbReference>
<dbReference type="Pfam" id="PF01451">
    <property type="entry name" value="LMWPc"/>
    <property type="match status" value="1"/>
</dbReference>
<keyword evidence="3" id="KW-0560">Oxidoreductase</keyword>
<name>A0A6J4IUK6_9BACT</name>
<evidence type="ECO:0000256" key="1">
    <source>
        <dbReference type="ARBA" id="ARBA00022849"/>
    </source>
</evidence>